<dbReference type="Proteomes" id="UP000197097">
    <property type="component" value="Unassembled WGS sequence"/>
</dbReference>
<protein>
    <submittedName>
        <fullName evidence="1">Uncharacterized protein</fullName>
    </submittedName>
</protein>
<evidence type="ECO:0000313" key="1">
    <source>
        <dbReference type="EMBL" id="OWQ98030.1"/>
    </source>
</evidence>
<gene>
    <name evidence="1" type="ORF">CDQ91_10450</name>
</gene>
<organism evidence="1 2">
    <name type="scientific">Sphingopyxis witflariensis</name>
    <dbReference type="NCBI Taxonomy" id="173675"/>
    <lineage>
        <taxon>Bacteria</taxon>
        <taxon>Pseudomonadati</taxon>
        <taxon>Pseudomonadota</taxon>
        <taxon>Alphaproteobacteria</taxon>
        <taxon>Sphingomonadales</taxon>
        <taxon>Sphingomonadaceae</taxon>
        <taxon>Sphingopyxis</taxon>
    </lineage>
</organism>
<reference evidence="1 2" key="1">
    <citation type="journal article" date="2002" name="Int. J. Syst. Evol. Microbiol.">
        <title>Sphingopyxis witflariensis sp. nov., isolated from activated sludge.</title>
        <authorList>
            <person name="Kampfer P."/>
            <person name="Witzenberger R."/>
            <person name="Denner E.B."/>
            <person name="Busse H.J."/>
            <person name="Neef A."/>
        </authorList>
    </citation>
    <scope>NUCLEOTIDE SEQUENCE [LARGE SCALE GENOMIC DNA]</scope>
    <source>
        <strain evidence="1 2">DSM 14551</strain>
    </source>
</reference>
<accession>A0A246JYN4</accession>
<proteinExistence type="predicted"/>
<keyword evidence="2" id="KW-1185">Reference proteome</keyword>
<sequence>MNAASIEGGVGPEREAERRAVVARVVEAMRDDPFIDDARLLGTTQQDQRMDHYASVAVTTLRAQVSQLTADLEVAVEGLSAIEQRSHDDPMGSSKVIDMRNIARATLNTIRKDG</sequence>
<evidence type="ECO:0000313" key="2">
    <source>
        <dbReference type="Proteomes" id="UP000197097"/>
    </source>
</evidence>
<dbReference type="RefSeq" id="WP_088472645.1">
    <property type="nucleotide sequence ID" value="NZ_NISJ01000004.1"/>
</dbReference>
<name>A0A246JYN4_9SPHN</name>
<comment type="caution">
    <text evidence="1">The sequence shown here is derived from an EMBL/GenBank/DDBJ whole genome shotgun (WGS) entry which is preliminary data.</text>
</comment>
<dbReference type="EMBL" id="NISJ01000004">
    <property type="protein sequence ID" value="OWQ98030.1"/>
    <property type="molecule type" value="Genomic_DNA"/>
</dbReference>
<dbReference type="AlphaFoldDB" id="A0A246JYN4"/>